<sequence>MQNTEVERKGCLTFPQCLFDFHYAYCMHANVLLTSDFRSCRKEIFLTYHKKTSTFISFNKYPVLRRFKHPHLNMRYIQMYFNNNLQHKFIRLKHS</sequence>
<name>A0A1J1J4K2_9DIPT</name>
<dbReference type="AlphaFoldDB" id="A0A1J1J4K2"/>
<evidence type="ECO:0000313" key="1">
    <source>
        <dbReference type="EMBL" id="CRL05801.1"/>
    </source>
</evidence>
<accession>A0A1J1J4K2</accession>
<dbReference type="OrthoDB" id="2150267at2759"/>
<keyword evidence="2" id="KW-1185">Reference proteome</keyword>
<organism evidence="1 2">
    <name type="scientific">Clunio marinus</name>
    <dbReference type="NCBI Taxonomy" id="568069"/>
    <lineage>
        <taxon>Eukaryota</taxon>
        <taxon>Metazoa</taxon>
        <taxon>Ecdysozoa</taxon>
        <taxon>Arthropoda</taxon>
        <taxon>Hexapoda</taxon>
        <taxon>Insecta</taxon>
        <taxon>Pterygota</taxon>
        <taxon>Neoptera</taxon>
        <taxon>Endopterygota</taxon>
        <taxon>Diptera</taxon>
        <taxon>Nematocera</taxon>
        <taxon>Chironomoidea</taxon>
        <taxon>Chironomidae</taxon>
        <taxon>Clunio</taxon>
    </lineage>
</organism>
<protein>
    <submittedName>
        <fullName evidence="1">CLUMA_CG018830, isoform A</fullName>
    </submittedName>
</protein>
<proteinExistence type="predicted"/>
<reference evidence="1 2" key="1">
    <citation type="submission" date="2015-04" db="EMBL/GenBank/DDBJ databases">
        <authorList>
            <person name="Syromyatnikov M.Y."/>
            <person name="Popov V.N."/>
        </authorList>
    </citation>
    <scope>NUCLEOTIDE SEQUENCE [LARGE SCALE GENOMIC DNA]</scope>
</reference>
<dbReference type="EMBL" id="CVRI01000065">
    <property type="protein sequence ID" value="CRL05801.1"/>
    <property type="molecule type" value="Genomic_DNA"/>
</dbReference>
<dbReference type="Proteomes" id="UP000183832">
    <property type="component" value="Unassembled WGS sequence"/>
</dbReference>
<gene>
    <name evidence="1" type="ORF">CLUMA_CG018830</name>
</gene>
<evidence type="ECO:0000313" key="2">
    <source>
        <dbReference type="Proteomes" id="UP000183832"/>
    </source>
</evidence>